<gene>
    <name evidence="26" type="primary">LOC109482581</name>
</gene>
<dbReference type="Pfam" id="PF01299">
    <property type="entry name" value="Lamp2-like_luminal"/>
    <property type="match status" value="3"/>
</dbReference>
<feature type="domain" description="Lysosome-associated membrane glycoprotein 2-like luminal" evidence="24">
    <location>
        <begin position="50"/>
        <end position="214"/>
    </location>
</feature>
<dbReference type="KEGG" id="bbel:109482581"/>
<keyword evidence="7 23" id="KW-0732">Signal</keyword>
<evidence type="ECO:0000259" key="24">
    <source>
        <dbReference type="Pfam" id="PF01299"/>
    </source>
</evidence>
<evidence type="ECO:0000256" key="21">
    <source>
        <dbReference type="SAM" id="MobiDB-lite"/>
    </source>
</evidence>
<keyword evidence="10" id="KW-0770">Synapse</keyword>
<evidence type="ECO:0000256" key="20">
    <source>
        <dbReference type="PROSITE-ProRule" id="PRU00740"/>
    </source>
</evidence>
<organism evidence="25 26">
    <name type="scientific">Branchiostoma belcheri</name>
    <name type="common">Amphioxus</name>
    <dbReference type="NCBI Taxonomy" id="7741"/>
    <lineage>
        <taxon>Eukaryota</taxon>
        <taxon>Metazoa</taxon>
        <taxon>Chordata</taxon>
        <taxon>Cephalochordata</taxon>
        <taxon>Leptocardii</taxon>
        <taxon>Amphioxiformes</taxon>
        <taxon>Branchiostomatidae</taxon>
        <taxon>Branchiostoma</taxon>
    </lineage>
</organism>
<evidence type="ECO:0000256" key="12">
    <source>
        <dbReference type="ARBA" id="ARBA00023180"/>
    </source>
</evidence>
<feature type="disulfide bond" evidence="20">
    <location>
        <begin position="381"/>
        <end position="418"/>
    </location>
</feature>
<feature type="transmembrane region" description="Helical" evidence="22">
    <location>
        <begin position="627"/>
        <end position="648"/>
    </location>
</feature>
<evidence type="ECO:0000256" key="22">
    <source>
        <dbReference type="SAM" id="Phobius"/>
    </source>
</evidence>
<keyword evidence="8" id="KW-0967">Endosome</keyword>
<dbReference type="GO" id="GO:0031902">
    <property type="term" value="C:late endosome membrane"/>
    <property type="evidence" value="ECO:0007669"/>
    <property type="project" value="TreeGrafter"/>
</dbReference>
<accession>A0A6P4ZI81</accession>
<evidence type="ECO:0000256" key="16">
    <source>
        <dbReference type="ARBA" id="ARBA00053950"/>
    </source>
</evidence>
<keyword evidence="20" id="KW-0458">Lysosome</keyword>
<proteinExistence type="inferred from homology"/>
<evidence type="ECO:0000256" key="10">
    <source>
        <dbReference type="ARBA" id="ARBA00023018"/>
    </source>
</evidence>
<evidence type="ECO:0000256" key="8">
    <source>
        <dbReference type="ARBA" id="ARBA00022753"/>
    </source>
</evidence>
<evidence type="ECO:0000256" key="11">
    <source>
        <dbReference type="ARBA" id="ARBA00023136"/>
    </source>
</evidence>
<dbReference type="RefSeq" id="XP_019640910.1">
    <property type="nucleotide sequence ID" value="XM_019785351.1"/>
</dbReference>
<dbReference type="GO" id="GO:0005765">
    <property type="term" value="C:lysosomal membrane"/>
    <property type="evidence" value="ECO:0007669"/>
    <property type="project" value="UniProtKB-SubCell"/>
</dbReference>
<name>A0A6P4ZI81_BRABE</name>
<dbReference type="GO" id="GO:0072594">
    <property type="term" value="P:establishment of protein localization to organelle"/>
    <property type="evidence" value="ECO:0007669"/>
    <property type="project" value="TreeGrafter"/>
</dbReference>
<evidence type="ECO:0000256" key="2">
    <source>
        <dbReference type="ARBA" id="ARBA00004158"/>
    </source>
</evidence>
<evidence type="ECO:0000256" key="3">
    <source>
        <dbReference type="ARBA" id="ARBA00004172"/>
    </source>
</evidence>
<dbReference type="PROSITE" id="PS51407">
    <property type="entry name" value="LAMP_3"/>
    <property type="match status" value="2"/>
</dbReference>
<feature type="chain" id="PRO_5027937075" description="Lysosome-associated membrane glycoprotein 5" evidence="23">
    <location>
        <begin position="24"/>
        <end position="658"/>
    </location>
</feature>
<keyword evidence="13" id="KW-0966">Cell projection</keyword>
<dbReference type="FunFam" id="2.40.160.110:FF:000008">
    <property type="entry name" value="Uncharacterized protein"/>
    <property type="match status" value="3"/>
</dbReference>
<evidence type="ECO:0000256" key="18">
    <source>
        <dbReference type="ARBA" id="ARBA00074379"/>
    </source>
</evidence>
<comment type="function">
    <text evidence="16">Plays a role in short-term synaptic plasticity in a subset of GABAergic neurons in the brain.</text>
</comment>
<dbReference type="PANTHER" id="PTHR11506">
    <property type="entry name" value="LYSOSOME-ASSOCIATED MEMBRANE GLYCOPROTEIN"/>
    <property type="match status" value="1"/>
</dbReference>
<dbReference type="Proteomes" id="UP000515135">
    <property type="component" value="Unplaced"/>
</dbReference>
<feature type="compositionally biased region" description="Pro residues" evidence="21">
    <location>
        <begin position="42"/>
        <end position="51"/>
    </location>
</feature>
<feature type="region of interest" description="Disordered" evidence="21">
    <location>
        <begin position="33"/>
        <end position="52"/>
    </location>
</feature>
<evidence type="ECO:0000256" key="6">
    <source>
        <dbReference type="ARBA" id="ARBA00022692"/>
    </source>
</evidence>
<evidence type="ECO:0000313" key="26">
    <source>
        <dbReference type="RefSeq" id="XP_019640910.1"/>
    </source>
</evidence>
<keyword evidence="12" id="KW-0325">Glycoprotein</keyword>
<evidence type="ECO:0000256" key="13">
    <source>
        <dbReference type="ARBA" id="ARBA00023273"/>
    </source>
</evidence>
<feature type="signal peptide" evidence="23">
    <location>
        <begin position="1"/>
        <end position="23"/>
    </location>
</feature>
<comment type="subcellular location">
    <subcellularLocation>
        <location evidence="4">Cell projection</location>
        <location evidence="4">Dendrite</location>
    </subcellularLocation>
    <subcellularLocation>
        <location evidence="17">Cell projection</location>
        <location evidence="17">Growth cone membrane</location>
        <topology evidence="17">Single-pass type I membrane protein</topology>
    </subcellularLocation>
    <subcellularLocation>
        <location evidence="15">Cytoplasmic vesicle</location>
        <location evidence="15">Secretory vesicle</location>
        <location evidence="15">Synaptic vesicle membrane</location>
        <topology evidence="15">Single-pass type I membrane protein</topology>
    </subcellularLocation>
    <subcellularLocation>
        <location evidence="2">Early endosome membrane</location>
        <topology evidence="2">Single-pass type I membrane protein</topology>
    </subcellularLocation>
    <subcellularLocation>
        <location evidence="1">Endoplasmic reticulum-Golgi intermediate compartment membrane</location>
        <topology evidence="1">Single-pass type I membrane protein</topology>
    </subcellularLocation>
    <subcellularLocation>
        <location evidence="20">Lysosome membrane</location>
        <topology evidence="20">Single-pass type I membrane protein</topology>
    </subcellularLocation>
    <subcellularLocation>
        <location evidence="3">Recycling endosome</location>
    </subcellularLocation>
</comment>
<keyword evidence="25" id="KW-1185">Reference proteome</keyword>
<keyword evidence="9 22" id="KW-1133">Transmembrane helix</keyword>
<dbReference type="Gene3D" id="2.40.160.110">
    <property type="match status" value="3"/>
</dbReference>
<dbReference type="GeneID" id="109482581"/>
<feature type="domain" description="Lysosome-associated membrane glycoprotein 2-like luminal" evidence="24">
    <location>
        <begin position="442"/>
        <end position="599"/>
    </location>
</feature>
<evidence type="ECO:0000256" key="5">
    <source>
        <dbReference type="ARBA" id="ARBA00009644"/>
    </source>
</evidence>
<evidence type="ECO:0000256" key="23">
    <source>
        <dbReference type="SAM" id="SignalP"/>
    </source>
</evidence>
<evidence type="ECO:0000256" key="4">
    <source>
        <dbReference type="ARBA" id="ARBA00004279"/>
    </source>
</evidence>
<keyword evidence="11 20" id="KW-0472">Membrane</keyword>
<dbReference type="PRINTS" id="PR00336">
    <property type="entry name" value="LYSASSOCTDMP"/>
</dbReference>
<evidence type="ECO:0000256" key="17">
    <source>
        <dbReference type="ARBA" id="ARBA00060492"/>
    </source>
</evidence>
<evidence type="ECO:0000256" key="15">
    <source>
        <dbReference type="ARBA" id="ARBA00029428"/>
    </source>
</evidence>
<evidence type="ECO:0000256" key="19">
    <source>
        <dbReference type="ARBA" id="ARBA00076257"/>
    </source>
</evidence>
<reference evidence="26" key="1">
    <citation type="submission" date="2025-08" db="UniProtKB">
        <authorList>
            <consortium name="RefSeq"/>
        </authorList>
    </citation>
    <scope>IDENTIFICATION</scope>
    <source>
        <tissue evidence="26">Gonad</tissue>
    </source>
</reference>
<feature type="domain" description="Lysosome-associated membrane glycoprotein 2-like luminal" evidence="24">
    <location>
        <begin position="245"/>
        <end position="408"/>
    </location>
</feature>
<dbReference type="InterPro" id="IPR002000">
    <property type="entry name" value="Lysosome-assoc_membr_glycop"/>
</dbReference>
<dbReference type="OrthoDB" id="10037042at2759"/>
<comment type="similarity">
    <text evidence="5 20">Belongs to the LAMP family.</text>
</comment>
<evidence type="ECO:0000256" key="14">
    <source>
        <dbReference type="ARBA" id="ARBA00023329"/>
    </source>
</evidence>
<keyword evidence="20" id="KW-1015">Disulfide bond</keyword>
<dbReference type="PANTHER" id="PTHR11506:SF35">
    <property type="entry name" value="LYSOSOME-ASSOCIATED MEMBRANE GLYCOPROTEIN 5"/>
    <property type="match status" value="1"/>
</dbReference>
<evidence type="ECO:0000256" key="7">
    <source>
        <dbReference type="ARBA" id="ARBA00022729"/>
    </source>
</evidence>
<dbReference type="AlphaFoldDB" id="A0A6P4ZI81"/>
<sequence>MMANSRGLMALFLPMLFLYFVLGTGRAGVMPRSSERADATTIPPPPLPPPAIGRFNVSDSSTGVRCILVHMGVQFKIQYTSKDGDDLMADFQLSPYADDSGSCMDGQGLANILLQWPLSDEGPNYQFTLSFKKDTVAQEFHLNDIVLNYNLTEGDFPNANETNMIKTIEEHGIQDTFSAPLGKSYKCRTEQTIQIGNVATINFVGVQLQPFEVQGDEFAEPNVCAEDGVTTPAPTTKPPPPLPPPQVGHFNVTDPNTGDMCILASLGLQFKIQYDSRDGDEDMADFQLSPRAEVGGECDNGQGEASILMRWPVGADGNAPYTLALVFTKARNIFSLNGLVFNYNLTQDDFPDANETDSQKTITMNDLKDQFSAPVGQSYKCQAEQTLQDGTVATFNFVGVQLQPFEVKGNTFGSPRVCAEDFTTTPRPPGPSTTAYEPLPIPGDWKVTNSSGKVCMRVKASIQFKVKYYKTDNTMEQTDLTVPPHINATGTCAGVTGNSASLVLSWDNLYTVTIKFSKNIGTDSTSFKLNNIQVEYTVNEDGFPECRYCGTAGRASNLTVDAYHGKVGRALTCTTPVVIPVDTNVTMKIAELEAQPFGIGQGGQFGETDQCPQDGTPGGGGGNGGTVALAVCLTLFCVIALGVTCYFYRKKRSEYQKF</sequence>
<dbReference type="GO" id="GO:0005886">
    <property type="term" value="C:plasma membrane"/>
    <property type="evidence" value="ECO:0007669"/>
    <property type="project" value="UniProtKB-SubCell"/>
</dbReference>
<evidence type="ECO:0000256" key="1">
    <source>
        <dbReference type="ARBA" id="ARBA00004151"/>
    </source>
</evidence>
<evidence type="ECO:0000313" key="25">
    <source>
        <dbReference type="Proteomes" id="UP000515135"/>
    </source>
</evidence>
<evidence type="ECO:0000256" key="9">
    <source>
        <dbReference type="ARBA" id="ARBA00022989"/>
    </source>
</evidence>
<comment type="caution">
    <text evidence="20">Lacks conserved residue(s) required for the propagation of feature annotation.</text>
</comment>
<dbReference type="InterPro" id="IPR048528">
    <property type="entry name" value="Lamp2-like_luminal"/>
</dbReference>
<keyword evidence="14" id="KW-0968">Cytoplasmic vesicle</keyword>
<protein>
    <recommendedName>
        <fullName evidence="18">Lysosome-associated membrane glycoprotein 5</fullName>
    </recommendedName>
    <alternativeName>
        <fullName evidence="19">Lysosome-associated membrane protein 5</fullName>
    </alternativeName>
</protein>
<keyword evidence="6 20" id="KW-0812">Transmembrane</keyword>